<evidence type="ECO:0000313" key="2">
    <source>
        <dbReference type="EMBL" id="WGW03172.1"/>
    </source>
</evidence>
<dbReference type="InterPro" id="IPR047784">
    <property type="entry name" value="TrgA"/>
</dbReference>
<evidence type="ECO:0000313" key="3">
    <source>
        <dbReference type="Proteomes" id="UP001241605"/>
    </source>
</evidence>
<keyword evidence="1" id="KW-1133">Transmembrane helix</keyword>
<keyword evidence="3" id="KW-1185">Reference proteome</keyword>
<dbReference type="EMBL" id="CP124616">
    <property type="protein sequence ID" value="WGW03172.1"/>
    <property type="molecule type" value="Genomic_DNA"/>
</dbReference>
<dbReference type="RefSeq" id="WP_282299799.1">
    <property type="nucleotide sequence ID" value="NZ_CP124616.1"/>
</dbReference>
<feature type="transmembrane region" description="Helical" evidence="1">
    <location>
        <begin position="35"/>
        <end position="55"/>
    </location>
</feature>
<organism evidence="2 3">
    <name type="scientific">Tropicibacter oceani</name>
    <dbReference type="NCBI Taxonomy" id="3058420"/>
    <lineage>
        <taxon>Bacteria</taxon>
        <taxon>Pseudomonadati</taxon>
        <taxon>Pseudomonadota</taxon>
        <taxon>Alphaproteobacteria</taxon>
        <taxon>Rhodobacterales</taxon>
        <taxon>Roseobacteraceae</taxon>
        <taxon>Tropicibacter</taxon>
    </lineage>
</organism>
<feature type="transmembrane region" description="Helical" evidence="1">
    <location>
        <begin position="118"/>
        <end position="137"/>
    </location>
</feature>
<proteinExistence type="predicted"/>
<protein>
    <submittedName>
        <fullName evidence="2">TrgA family protein</fullName>
    </submittedName>
</protein>
<name>A0ABY8QEW7_9RHOB</name>
<sequence>MPTAAKLVAALCLAALGYAISELIKTLEPASTDFGIFSIVNALLGLICGWVIIGGRAGRGQAAAVSNGITGTVALVFWGLFIQGGNEMLRLAMRNRFDGPVEALAAIFEIMIDFGQVLLNPMVIGGLICGALVTGYLSEIAAGRWR</sequence>
<dbReference type="Proteomes" id="UP001241605">
    <property type="component" value="Chromosome"/>
</dbReference>
<keyword evidence="1" id="KW-0472">Membrane</keyword>
<keyword evidence="1" id="KW-0812">Transmembrane</keyword>
<dbReference type="NCBIfam" id="NF033773">
    <property type="entry name" value="tellur_TrgA"/>
    <property type="match status" value="1"/>
</dbReference>
<reference evidence="2 3" key="1">
    <citation type="submission" date="2023-05" db="EMBL/GenBank/DDBJ databases">
        <title>YMD87, complete Genome.</title>
        <authorList>
            <person name="Zhang J."/>
            <person name="Xu X."/>
        </authorList>
    </citation>
    <scope>NUCLEOTIDE SEQUENCE [LARGE SCALE GENOMIC DNA]</scope>
    <source>
        <strain evidence="2 3">YMD87</strain>
    </source>
</reference>
<gene>
    <name evidence="2" type="ORF">QF118_14745</name>
</gene>
<accession>A0ABY8QEW7</accession>
<feature type="transmembrane region" description="Helical" evidence="1">
    <location>
        <begin position="62"/>
        <end position="81"/>
    </location>
</feature>
<evidence type="ECO:0000256" key="1">
    <source>
        <dbReference type="SAM" id="Phobius"/>
    </source>
</evidence>